<keyword evidence="2" id="KW-1185">Reference proteome</keyword>
<evidence type="ECO:0000313" key="1">
    <source>
        <dbReference type="EMBL" id="GLT23914.1"/>
    </source>
</evidence>
<evidence type="ECO:0008006" key="3">
    <source>
        <dbReference type="Google" id="ProtNLM"/>
    </source>
</evidence>
<name>A0ABQ6FFW2_9RHOO</name>
<protein>
    <recommendedName>
        <fullName evidence="3">Transposase</fullName>
    </recommendedName>
</protein>
<accession>A0ABQ6FFW2</accession>
<dbReference type="Proteomes" id="UP001157167">
    <property type="component" value="Unassembled WGS sequence"/>
</dbReference>
<sequence>MKPGKDATEDWLDRECPRCDSSAYRVPRRFVDVLRGLFGAVRRYRCTAMGCGWEGNLRPPRH</sequence>
<evidence type="ECO:0000313" key="2">
    <source>
        <dbReference type="Proteomes" id="UP001157167"/>
    </source>
</evidence>
<dbReference type="RefSeq" id="WP_153162252.1">
    <property type="nucleotide sequence ID" value="NZ_BSPX01000065.1"/>
</dbReference>
<organism evidence="1 2">
    <name type="scientific">Zoogloea oryzae</name>
    <dbReference type="NCBI Taxonomy" id="310767"/>
    <lineage>
        <taxon>Bacteria</taxon>
        <taxon>Pseudomonadati</taxon>
        <taxon>Pseudomonadota</taxon>
        <taxon>Betaproteobacteria</taxon>
        <taxon>Rhodocyclales</taxon>
        <taxon>Zoogloeaceae</taxon>
        <taxon>Zoogloea</taxon>
    </lineage>
</organism>
<comment type="caution">
    <text evidence="1">The sequence shown here is derived from an EMBL/GenBank/DDBJ whole genome shotgun (WGS) entry which is preliminary data.</text>
</comment>
<dbReference type="EMBL" id="BSPX01000065">
    <property type="protein sequence ID" value="GLT23914.1"/>
    <property type="molecule type" value="Genomic_DNA"/>
</dbReference>
<proteinExistence type="predicted"/>
<gene>
    <name evidence="1" type="ORF">GCM10007933_33850</name>
</gene>
<reference evidence="2" key="1">
    <citation type="journal article" date="2019" name="Int. J. Syst. Evol. Microbiol.">
        <title>The Global Catalogue of Microorganisms (GCM) 10K type strain sequencing project: providing services to taxonomists for standard genome sequencing and annotation.</title>
        <authorList>
            <consortium name="The Broad Institute Genomics Platform"/>
            <consortium name="The Broad Institute Genome Sequencing Center for Infectious Disease"/>
            <person name="Wu L."/>
            <person name="Ma J."/>
        </authorList>
    </citation>
    <scope>NUCLEOTIDE SEQUENCE [LARGE SCALE GENOMIC DNA]</scope>
    <source>
        <strain evidence="2">NBRC 102407</strain>
    </source>
</reference>